<dbReference type="PATRIC" id="fig|279113.9.peg.5358"/>
<dbReference type="Proteomes" id="UP000074561">
    <property type="component" value="Chromosome"/>
</dbReference>
<organism evidence="1 2">
    <name type="scientific">Collimonas pratensis</name>
    <dbReference type="NCBI Taxonomy" id="279113"/>
    <lineage>
        <taxon>Bacteria</taxon>
        <taxon>Pseudomonadati</taxon>
        <taxon>Pseudomonadota</taxon>
        <taxon>Betaproteobacteria</taxon>
        <taxon>Burkholderiales</taxon>
        <taxon>Oxalobacteraceae</taxon>
        <taxon>Collimonas</taxon>
    </lineage>
</organism>
<dbReference type="KEGG" id="cpra:CPter91_5398"/>
<gene>
    <name evidence="1" type="ORF">CPter91_5398</name>
</gene>
<dbReference type="AlphaFoldDB" id="A0A127QCD2"/>
<protein>
    <submittedName>
        <fullName evidence="1">Uncharacterized protein</fullName>
    </submittedName>
</protein>
<dbReference type="STRING" id="279113.CPter91_5398"/>
<name>A0A127QCD2_9BURK</name>
<evidence type="ECO:0000313" key="1">
    <source>
        <dbReference type="EMBL" id="AMP07684.1"/>
    </source>
</evidence>
<accession>A0A127QCD2</accession>
<proteinExistence type="predicted"/>
<dbReference type="EMBL" id="CP013234">
    <property type="protein sequence ID" value="AMP07684.1"/>
    <property type="molecule type" value="Genomic_DNA"/>
</dbReference>
<reference evidence="1 2" key="1">
    <citation type="submission" date="2015-11" db="EMBL/GenBank/DDBJ databases">
        <title>Exploring the genomic traits of fungus-feeding bacterial genus Collimonas.</title>
        <authorList>
            <person name="Song C."/>
            <person name="Schmidt R."/>
            <person name="de Jager V."/>
            <person name="Krzyzanowska D."/>
            <person name="Jongedijk E."/>
            <person name="Cankar K."/>
            <person name="Beekwilder J."/>
            <person name="van Veen A."/>
            <person name="de Boer W."/>
            <person name="van Veen J.A."/>
            <person name="Garbeva P."/>
        </authorList>
    </citation>
    <scope>NUCLEOTIDE SEQUENCE [LARGE SCALE GENOMIC DNA]</scope>
    <source>
        <strain evidence="1 2">Ter91</strain>
    </source>
</reference>
<evidence type="ECO:0000313" key="2">
    <source>
        <dbReference type="Proteomes" id="UP000074561"/>
    </source>
</evidence>
<sequence>MNVFKYYFYSIADDAAKLLKAAWPVFGIWSQRTSEVLRNVFT</sequence>